<dbReference type="PANTHER" id="PTHR33070:SF120">
    <property type="entry name" value="EXPRESSED PROTEIN"/>
    <property type="match status" value="1"/>
</dbReference>
<organism evidence="1 2">
    <name type="scientific">Musa troglodytarum</name>
    <name type="common">fe'i banana</name>
    <dbReference type="NCBI Taxonomy" id="320322"/>
    <lineage>
        <taxon>Eukaryota</taxon>
        <taxon>Viridiplantae</taxon>
        <taxon>Streptophyta</taxon>
        <taxon>Embryophyta</taxon>
        <taxon>Tracheophyta</taxon>
        <taxon>Spermatophyta</taxon>
        <taxon>Magnoliopsida</taxon>
        <taxon>Liliopsida</taxon>
        <taxon>Zingiberales</taxon>
        <taxon>Musaceae</taxon>
        <taxon>Musa</taxon>
    </lineage>
</organism>
<sequence>MASSTTAAETSFHVRSVSLPSQVHPTTLWIVEELQKLKTFVESSVSTVPSMTREMISDRLRQLANMYDGIEDLLQLPSIQQGLFYSDQRKWLEEDVEGLMRLLDLCGTMKDATTTLKEYVQDLRFALGRRGDNSTGQTVQDYVRSRKEIQKIIKKSYKDLKQMDGKCQSASLVSEDPDLSVVLNVLNEAREITRSLLCSILSLMFLPKAKTSRWSFASKSMRVACKEDLCEMWDVDVSLRAALKDADAEKIMMVQNQLKTIEIGFGGVENGLGYLFRRLIRNRVSLLNILSP</sequence>
<name>A0A9E7K594_9LILI</name>
<protein>
    <submittedName>
        <fullName evidence="1">Uncharacterized protein</fullName>
    </submittedName>
</protein>
<dbReference type="AlphaFoldDB" id="A0A9E7K594"/>
<evidence type="ECO:0000313" key="1">
    <source>
        <dbReference type="EMBL" id="URE06968.1"/>
    </source>
</evidence>
<dbReference type="Pfam" id="PF03087">
    <property type="entry name" value="BPS1"/>
    <property type="match status" value="1"/>
</dbReference>
<gene>
    <name evidence="1" type="ORF">MUK42_20254</name>
</gene>
<dbReference type="EMBL" id="CP097507">
    <property type="protein sequence ID" value="URE06968.1"/>
    <property type="molecule type" value="Genomic_DNA"/>
</dbReference>
<accession>A0A9E7K594</accession>
<reference evidence="1" key="1">
    <citation type="submission" date="2022-05" db="EMBL/GenBank/DDBJ databases">
        <title>The Musa troglodytarum L. genome provides insights into the mechanism of non-climacteric behaviour and enrichment of carotenoids.</title>
        <authorList>
            <person name="Wang J."/>
        </authorList>
    </citation>
    <scope>NUCLEOTIDE SEQUENCE</scope>
    <source>
        <tissue evidence="1">Leaf</tissue>
    </source>
</reference>
<dbReference type="GO" id="GO:0048364">
    <property type="term" value="P:root development"/>
    <property type="evidence" value="ECO:0007669"/>
    <property type="project" value="InterPro"/>
</dbReference>
<dbReference type="InterPro" id="IPR004320">
    <property type="entry name" value="BPS1_pln"/>
</dbReference>
<keyword evidence="2" id="KW-1185">Reference proteome</keyword>
<evidence type="ECO:0000313" key="2">
    <source>
        <dbReference type="Proteomes" id="UP001055439"/>
    </source>
</evidence>
<dbReference type="GO" id="GO:0048367">
    <property type="term" value="P:shoot system development"/>
    <property type="evidence" value="ECO:0007669"/>
    <property type="project" value="InterPro"/>
</dbReference>
<dbReference type="Proteomes" id="UP001055439">
    <property type="component" value="Chromosome 5"/>
</dbReference>
<dbReference type="OrthoDB" id="1701699at2759"/>
<proteinExistence type="predicted"/>
<dbReference type="PANTHER" id="PTHR33070">
    <property type="entry name" value="OS06G0725500 PROTEIN"/>
    <property type="match status" value="1"/>
</dbReference>